<evidence type="ECO:0000256" key="1">
    <source>
        <dbReference type="SAM" id="Phobius"/>
    </source>
</evidence>
<feature type="transmembrane region" description="Helical" evidence="1">
    <location>
        <begin position="6"/>
        <end position="26"/>
    </location>
</feature>
<keyword evidence="1" id="KW-0812">Transmembrane</keyword>
<protein>
    <submittedName>
        <fullName evidence="2">Uncharacterized protein</fullName>
    </submittedName>
</protein>
<sequence length="29" mass="3508">MNRGSYHASSYFNVIYFFNAIIFLILMQF</sequence>
<organism evidence="2">
    <name type="scientific">Siphoviridae sp. ct1yA16</name>
    <dbReference type="NCBI Taxonomy" id="2827767"/>
    <lineage>
        <taxon>Viruses</taxon>
        <taxon>Duplodnaviria</taxon>
        <taxon>Heunggongvirae</taxon>
        <taxon>Uroviricota</taxon>
        <taxon>Caudoviricetes</taxon>
    </lineage>
</organism>
<reference evidence="2" key="1">
    <citation type="journal article" date="2021" name="Proc. Natl. Acad. Sci. U.S.A.">
        <title>A Catalog of Tens of Thousands of Viruses from Human Metagenomes Reveals Hidden Associations with Chronic Diseases.</title>
        <authorList>
            <person name="Tisza M.J."/>
            <person name="Buck C.B."/>
        </authorList>
    </citation>
    <scope>NUCLEOTIDE SEQUENCE</scope>
    <source>
        <strain evidence="2">Ct1yA16</strain>
    </source>
</reference>
<dbReference type="EMBL" id="BK032816">
    <property type="protein sequence ID" value="DAF61721.1"/>
    <property type="molecule type" value="Genomic_DNA"/>
</dbReference>
<accession>A0A8S5TEP4</accession>
<evidence type="ECO:0000313" key="2">
    <source>
        <dbReference type="EMBL" id="DAF61721.1"/>
    </source>
</evidence>
<keyword evidence="1" id="KW-1133">Transmembrane helix</keyword>
<keyword evidence="1" id="KW-0472">Membrane</keyword>
<proteinExistence type="predicted"/>
<name>A0A8S5TEP4_9CAUD</name>